<protein>
    <submittedName>
        <fullName evidence="1">Uncharacterized protein</fullName>
    </submittedName>
</protein>
<reference evidence="1" key="1">
    <citation type="submission" date="2016-12" db="EMBL/GenBank/DDBJ databases">
        <title>Multiple viral infections in Agaricus bisporus - Characterisation of 18 unique RNA viruses and 8 ORFans identified by deep sequencing.</title>
        <authorList>
            <person name="Deakin G."/>
            <person name="Dobbs E."/>
            <person name="Jones I.M."/>
            <person name="Grogan H.M."/>
            <person name="Burton K.S."/>
        </authorList>
    </citation>
    <scope>NUCLEOTIDE SEQUENCE</scope>
    <source>
        <strain evidence="1">AbV3-003</strain>
    </source>
</reference>
<organism evidence="1">
    <name type="scientific">Agaricus bisporus virus 3</name>
    <dbReference type="NCBI Taxonomy" id="1945748"/>
    <lineage>
        <taxon>Viruses</taxon>
    </lineage>
</organism>
<dbReference type="EMBL" id="KY357488">
    <property type="protein sequence ID" value="AQM49920.1"/>
    <property type="molecule type" value="Genomic_RNA"/>
</dbReference>
<evidence type="ECO:0000313" key="1">
    <source>
        <dbReference type="EMBL" id="AQM49920.1"/>
    </source>
</evidence>
<name>A0A1Q1N6I5_9VIRU</name>
<sequence length="191" mass="21102">MSDTSIITPENAQQVQVVPTTIPNLLVADVSPVVVPQKYTNVPLIVRLDLSKSCVSKKTFEVCSLLKDIVLGKGNFRVQNIVVDVVALERGGELAVVFHSMNEGPDDVHEAWFYPNRVSIMPNQSNVGVPLSNEVQLPPGVSAQIFPPPNDYSPMYITICALNFVGRVRLNFTVSFTKLLYTLDISENFRV</sequence>
<accession>A0A1Q1N6I5</accession>
<proteinExistence type="predicted"/>